<dbReference type="OrthoDB" id="9811314at2"/>
<dbReference type="STRING" id="128403.WA1_42575"/>
<dbReference type="Proteomes" id="UP000076925">
    <property type="component" value="Unassembled WGS sequence"/>
</dbReference>
<proteinExistence type="inferred from homology"/>
<dbReference type="Pfam" id="PF00675">
    <property type="entry name" value="Peptidase_M16"/>
    <property type="match status" value="1"/>
</dbReference>
<evidence type="ECO:0000256" key="2">
    <source>
        <dbReference type="RuleBase" id="RU004447"/>
    </source>
</evidence>
<dbReference type="InterPro" id="IPR011249">
    <property type="entry name" value="Metalloenz_LuxS/M16"/>
</dbReference>
<evidence type="ECO:0000259" key="3">
    <source>
        <dbReference type="Pfam" id="PF00675"/>
    </source>
</evidence>
<dbReference type="InterPro" id="IPR050361">
    <property type="entry name" value="MPP/UQCRC_Complex"/>
</dbReference>
<dbReference type="InterPro" id="IPR001431">
    <property type="entry name" value="Pept_M16_Zn_BS"/>
</dbReference>
<reference evidence="5 6" key="1">
    <citation type="journal article" date="2013" name="Genome Biol. Evol.">
        <title>Genomes of Stigonematalean cyanobacteria (subsection V) and the evolution of oxygenic photosynthesis from prokaryotes to plastids.</title>
        <authorList>
            <person name="Dagan T."/>
            <person name="Roettger M."/>
            <person name="Stucken K."/>
            <person name="Landan G."/>
            <person name="Koch R."/>
            <person name="Major P."/>
            <person name="Gould S.B."/>
            <person name="Goremykin V.V."/>
            <person name="Rippka R."/>
            <person name="Tandeau de Marsac N."/>
            <person name="Gugger M."/>
            <person name="Lockhart P.J."/>
            <person name="Allen J.F."/>
            <person name="Brune I."/>
            <person name="Maus I."/>
            <person name="Puhler A."/>
            <person name="Martin W.F."/>
        </authorList>
    </citation>
    <scope>NUCLEOTIDE SEQUENCE [LARGE SCALE GENOMIC DNA]</scope>
    <source>
        <strain evidence="5 6">PCC 7110</strain>
    </source>
</reference>
<dbReference type="PANTHER" id="PTHR11851">
    <property type="entry name" value="METALLOPROTEASE"/>
    <property type="match status" value="1"/>
</dbReference>
<feature type="domain" description="Peptidase M16 C-terminal" evidence="4">
    <location>
        <begin position="170"/>
        <end position="348"/>
    </location>
</feature>
<name>A0A139WVD7_9CYAN</name>
<feature type="domain" description="Peptidase M16 N-terminal" evidence="3">
    <location>
        <begin position="18"/>
        <end position="160"/>
    </location>
</feature>
<dbReference type="GO" id="GO:0006508">
    <property type="term" value="P:proteolysis"/>
    <property type="evidence" value="ECO:0007669"/>
    <property type="project" value="InterPro"/>
</dbReference>
<dbReference type="PROSITE" id="PS00143">
    <property type="entry name" value="INSULINASE"/>
    <property type="match status" value="1"/>
</dbReference>
<comment type="caution">
    <text evidence="5">The sequence shown here is derived from an EMBL/GenBank/DDBJ whole genome shotgun (WGS) entry which is preliminary data.</text>
</comment>
<dbReference type="PANTHER" id="PTHR11851:SF49">
    <property type="entry name" value="MITOCHONDRIAL-PROCESSING PEPTIDASE SUBUNIT ALPHA"/>
    <property type="match status" value="1"/>
</dbReference>
<gene>
    <name evidence="5" type="ORF">WA1_42575</name>
</gene>
<dbReference type="SUPFAM" id="SSF63411">
    <property type="entry name" value="LuxS/MPP-like metallohydrolase"/>
    <property type="match status" value="2"/>
</dbReference>
<accession>A0A139WVD7</accession>
<comment type="similarity">
    <text evidence="1 2">Belongs to the peptidase M16 family.</text>
</comment>
<sequence length="417" mass="47114">MFSASVLKLENSLTLIHQEIPTTPVVVADIWVRAGANVEPEPLFGMAHFLEHMIFKGTATLPPGVFDQKIENQGGVTNAATSHDYAHYSLTTASSYLKQTLPYLGELLLNAAIPEDEFVRERDVVFEEIRQSYDDPDWIGFQSLISSIYQQHPYGRSVLGGEEELMQTSPEIVRCFHRNHYQPENMTVVIVGGIAQEQAIEIVNDTFVDFADRCCDCPESPKEVVEPIIAGIRREELHLPRLEQARLLMGWTGPGVDKLRTSYGLDLLSVLLAEGRTSRLVRDLREEQQLVQGICSHFSLQRDASLFTITAWLEPENLERVESLIRLHLNDLQTNGISEQELIRGQRLLCNDYAFSTESPNQLAGLYGYYNTIAQAELAVTYPQQIKSYSTQELQKLAREYLSPNHYAVTVLKPCDQ</sequence>
<dbReference type="RefSeq" id="WP_017748455.1">
    <property type="nucleotide sequence ID" value="NZ_KQ976354.1"/>
</dbReference>
<dbReference type="GO" id="GO:0046872">
    <property type="term" value="F:metal ion binding"/>
    <property type="evidence" value="ECO:0007669"/>
    <property type="project" value="InterPro"/>
</dbReference>
<protein>
    <submittedName>
        <fullName evidence="5">Peptidase M16</fullName>
    </submittedName>
</protein>
<dbReference type="AlphaFoldDB" id="A0A139WVD7"/>
<keyword evidence="6" id="KW-1185">Reference proteome</keyword>
<dbReference type="GO" id="GO:0004222">
    <property type="term" value="F:metalloendopeptidase activity"/>
    <property type="evidence" value="ECO:0007669"/>
    <property type="project" value="InterPro"/>
</dbReference>
<dbReference type="Gene3D" id="3.30.830.10">
    <property type="entry name" value="Metalloenzyme, LuxS/M16 peptidase-like"/>
    <property type="match status" value="2"/>
</dbReference>
<evidence type="ECO:0000259" key="4">
    <source>
        <dbReference type="Pfam" id="PF05193"/>
    </source>
</evidence>
<evidence type="ECO:0000256" key="1">
    <source>
        <dbReference type="ARBA" id="ARBA00007261"/>
    </source>
</evidence>
<dbReference type="InterPro" id="IPR011765">
    <property type="entry name" value="Pept_M16_N"/>
</dbReference>
<dbReference type="Pfam" id="PF05193">
    <property type="entry name" value="Peptidase_M16_C"/>
    <property type="match status" value="1"/>
</dbReference>
<evidence type="ECO:0000313" key="6">
    <source>
        <dbReference type="Proteomes" id="UP000076925"/>
    </source>
</evidence>
<dbReference type="EMBL" id="ANNX02000047">
    <property type="protein sequence ID" value="KYC36396.1"/>
    <property type="molecule type" value="Genomic_DNA"/>
</dbReference>
<organism evidence="5 6">
    <name type="scientific">Scytonema hofmannii PCC 7110</name>
    <dbReference type="NCBI Taxonomy" id="128403"/>
    <lineage>
        <taxon>Bacteria</taxon>
        <taxon>Bacillati</taxon>
        <taxon>Cyanobacteriota</taxon>
        <taxon>Cyanophyceae</taxon>
        <taxon>Nostocales</taxon>
        <taxon>Scytonemataceae</taxon>
        <taxon>Scytonema</taxon>
    </lineage>
</organism>
<dbReference type="InterPro" id="IPR007863">
    <property type="entry name" value="Peptidase_M16_C"/>
</dbReference>
<evidence type="ECO:0000313" key="5">
    <source>
        <dbReference type="EMBL" id="KYC36396.1"/>
    </source>
</evidence>